<evidence type="ECO:0000256" key="1">
    <source>
        <dbReference type="SAM" id="Phobius"/>
    </source>
</evidence>
<dbReference type="EMBL" id="CP001650">
    <property type="protein sequence ID" value="ADF54308.1"/>
    <property type="molecule type" value="Genomic_DNA"/>
</dbReference>
<dbReference type="STRING" id="655815.ZPR_4004"/>
<dbReference type="eggNOG" id="ENOG502Z85T">
    <property type="taxonomic scope" value="Bacteria"/>
</dbReference>
<protein>
    <submittedName>
        <fullName evidence="2">Membrane protein</fullName>
    </submittedName>
</protein>
<feature type="transmembrane region" description="Helical" evidence="1">
    <location>
        <begin position="172"/>
        <end position="192"/>
    </location>
</feature>
<keyword evidence="1" id="KW-0812">Transmembrane</keyword>
<dbReference type="KEGG" id="zpr:ZPR_4004"/>
<dbReference type="Proteomes" id="UP000001654">
    <property type="component" value="Chromosome"/>
</dbReference>
<gene>
    <name evidence="2" type="ordered locus">ZPR_4004</name>
</gene>
<accession>D5B9J5</accession>
<keyword evidence="1" id="KW-1133">Transmembrane helix</keyword>
<evidence type="ECO:0000313" key="3">
    <source>
        <dbReference type="Proteomes" id="UP000001654"/>
    </source>
</evidence>
<keyword evidence="1" id="KW-0472">Membrane</keyword>
<dbReference type="HOGENOM" id="CLU_1000267_0_0_10"/>
<feature type="transmembrane region" description="Helical" evidence="1">
    <location>
        <begin position="204"/>
        <end position="227"/>
    </location>
</feature>
<evidence type="ECO:0000313" key="2">
    <source>
        <dbReference type="EMBL" id="ADF54308.1"/>
    </source>
</evidence>
<name>D5B9J5_ZUNPS</name>
<feature type="transmembrane region" description="Helical" evidence="1">
    <location>
        <begin position="247"/>
        <end position="267"/>
    </location>
</feature>
<reference evidence="2 3" key="1">
    <citation type="journal article" date="2010" name="BMC Genomics">
        <title>The complete genome of Zunongwangia profunda SM-A87 reveals its adaptation to the deep-sea environment and ecological role in sedimentary organic nitrogen degradation.</title>
        <authorList>
            <person name="Qin Q.L."/>
            <person name="Zhang X.Y."/>
            <person name="Wang X.M."/>
            <person name="Liu G.M."/>
            <person name="Chen X.L."/>
            <person name="Xie B.B."/>
            <person name="Dang H.Y."/>
            <person name="Zhou B.C."/>
            <person name="Yu J."/>
            <person name="Zhang Y.Z."/>
        </authorList>
    </citation>
    <scope>NUCLEOTIDE SEQUENCE [LARGE SCALE GENOMIC DNA]</scope>
    <source>
        <strain evidence="3">DSM 18752 / CCTCC AB 206139 / SM-A87</strain>
    </source>
</reference>
<proteinExistence type="predicted"/>
<dbReference type="AlphaFoldDB" id="D5B9J5"/>
<sequence length="281" mass="32207">MMEGVIILAVGVEYIDGVFQTIQESEFSRYTIVSMKTLAVLFFLVNILKKYNEGIADRQGYTWGLSPGDLAKNFAVVLLVIFSTQILGFFDNILVAIENQYRDTAPALLPLQMQEIPIEEDVSPMGAMRKAMALLYEALVTPLYGFKTFAFLISLFLWILDLFIYPLFLAERYFLLGIMQAFFPLVLSLAVFEKFRSMAYGFFRLYAAVYMLVPAFFLVNVFINALYTEINTNFWENLFGTDYGSGFFAPVVELGSIVFIVFLKFKLYRRAISFTLRLFTT</sequence>
<organism evidence="2 3">
    <name type="scientific">Zunongwangia profunda (strain DSM 18752 / CCTCC AB 206139 / SM-A87)</name>
    <name type="common">Wangia profunda</name>
    <dbReference type="NCBI Taxonomy" id="655815"/>
    <lineage>
        <taxon>Bacteria</taxon>
        <taxon>Pseudomonadati</taxon>
        <taxon>Bacteroidota</taxon>
        <taxon>Flavobacteriia</taxon>
        <taxon>Flavobacteriales</taxon>
        <taxon>Flavobacteriaceae</taxon>
        <taxon>Zunongwangia</taxon>
    </lineage>
</organism>
<feature type="transmembrane region" description="Helical" evidence="1">
    <location>
        <begin position="134"/>
        <end position="160"/>
    </location>
</feature>
<keyword evidence="3" id="KW-1185">Reference proteome</keyword>